<comment type="caution">
    <text evidence="2">The sequence shown here is derived from an EMBL/GenBank/DDBJ whole genome shotgun (WGS) entry which is preliminary data.</text>
</comment>
<keyword evidence="3" id="KW-1185">Reference proteome</keyword>
<evidence type="ECO:0000256" key="1">
    <source>
        <dbReference type="SAM" id="MobiDB-lite"/>
    </source>
</evidence>
<gene>
    <name evidence="2" type="ORF">LXT12_15410</name>
</gene>
<evidence type="ECO:0000313" key="2">
    <source>
        <dbReference type="EMBL" id="MCE4538639.1"/>
    </source>
</evidence>
<evidence type="ECO:0000313" key="3">
    <source>
        <dbReference type="Proteomes" id="UP001201463"/>
    </source>
</evidence>
<proteinExistence type="predicted"/>
<organism evidence="2 3">
    <name type="scientific">Pelomonas caseinilytica</name>
    <dbReference type="NCBI Taxonomy" id="2906763"/>
    <lineage>
        <taxon>Bacteria</taxon>
        <taxon>Pseudomonadati</taxon>
        <taxon>Pseudomonadota</taxon>
        <taxon>Betaproteobacteria</taxon>
        <taxon>Burkholderiales</taxon>
        <taxon>Sphaerotilaceae</taxon>
        <taxon>Roseateles</taxon>
    </lineage>
</organism>
<feature type="region of interest" description="Disordered" evidence="1">
    <location>
        <begin position="1"/>
        <end position="22"/>
    </location>
</feature>
<reference evidence="2 3" key="1">
    <citation type="submission" date="2021-12" db="EMBL/GenBank/DDBJ databases">
        <title>Genome seq of p7.</title>
        <authorList>
            <person name="Seo T."/>
        </authorList>
    </citation>
    <scope>NUCLEOTIDE SEQUENCE [LARGE SCALE GENOMIC DNA]</scope>
    <source>
        <strain evidence="2 3">P7</strain>
    </source>
</reference>
<dbReference type="EMBL" id="JAJTWT010000006">
    <property type="protein sequence ID" value="MCE4538639.1"/>
    <property type="molecule type" value="Genomic_DNA"/>
</dbReference>
<dbReference type="RefSeq" id="WP_233393083.1">
    <property type="nucleotide sequence ID" value="NZ_JAJTWT010000006.1"/>
</dbReference>
<protein>
    <submittedName>
        <fullName evidence="2">Uncharacterized protein</fullName>
    </submittedName>
</protein>
<sequence length="200" mass="19715">MTKAQAAGQDAANAAETPDGDCAAKPDDPACLRIQAIRGRACLALARAEAAPGAACPPPSATVKRHLDCAVDAYAKARGAAPAGSTDALNLAENAARAQYCASGFKPPAEGLALLRQARAGIASLPASPEHDLLGASAALALAQRNGVTAEERCGAAREASRLAARALGASPPPSVADAATATRNAARQEASGLAGCTGV</sequence>
<dbReference type="Proteomes" id="UP001201463">
    <property type="component" value="Unassembled WGS sequence"/>
</dbReference>
<name>A0ABS8XCH3_9BURK</name>
<accession>A0ABS8XCH3</accession>
<feature type="compositionally biased region" description="Low complexity" evidence="1">
    <location>
        <begin position="1"/>
        <end position="15"/>
    </location>
</feature>